<dbReference type="PANTHER" id="PTHR43297">
    <property type="entry name" value="OLIGOPEPTIDE TRANSPORT ATP-BINDING PROTEIN APPD"/>
    <property type="match status" value="1"/>
</dbReference>
<keyword evidence="6 9" id="KW-0067">ATP-binding</keyword>
<evidence type="ECO:0000256" key="5">
    <source>
        <dbReference type="ARBA" id="ARBA00022741"/>
    </source>
</evidence>
<dbReference type="RefSeq" id="WP_249302904.1">
    <property type="nucleotide sequence ID" value="NZ_CP060634.1"/>
</dbReference>
<keyword evidence="4" id="KW-1003">Cell membrane</keyword>
<evidence type="ECO:0000256" key="3">
    <source>
        <dbReference type="ARBA" id="ARBA00022448"/>
    </source>
</evidence>
<evidence type="ECO:0000313" key="10">
    <source>
        <dbReference type="Proteomes" id="UP000515823"/>
    </source>
</evidence>
<dbReference type="SUPFAM" id="SSF52540">
    <property type="entry name" value="P-loop containing nucleoside triphosphate hydrolases"/>
    <property type="match status" value="1"/>
</dbReference>
<dbReference type="Pfam" id="PF08352">
    <property type="entry name" value="oligo_HPY"/>
    <property type="match status" value="1"/>
</dbReference>
<comment type="similarity">
    <text evidence="2">Belongs to the ABC transporter superfamily.</text>
</comment>
<keyword evidence="3" id="KW-0813">Transport</keyword>
<dbReference type="GO" id="GO:0016887">
    <property type="term" value="F:ATP hydrolysis activity"/>
    <property type="evidence" value="ECO:0007669"/>
    <property type="project" value="InterPro"/>
</dbReference>
<dbReference type="GO" id="GO:0015833">
    <property type="term" value="P:peptide transport"/>
    <property type="evidence" value="ECO:0007669"/>
    <property type="project" value="InterPro"/>
</dbReference>
<evidence type="ECO:0000259" key="8">
    <source>
        <dbReference type="PROSITE" id="PS50893"/>
    </source>
</evidence>
<proteinExistence type="inferred from homology"/>
<dbReference type="KEGG" id="qdo:H9Q78_00510"/>
<dbReference type="GO" id="GO:0005886">
    <property type="term" value="C:plasma membrane"/>
    <property type="evidence" value="ECO:0007669"/>
    <property type="project" value="UniProtKB-SubCell"/>
</dbReference>
<dbReference type="NCBIfam" id="TIGR01727">
    <property type="entry name" value="oligo_HPY"/>
    <property type="match status" value="1"/>
</dbReference>
<dbReference type="InterPro" id="IPR003593">
    <property type="entry name" value="AAA+_ATPase"/>
</dbReference>
<dbReference type="PROSITE" id="PS00211">
    <property type="entry name" value="ABC_TRANSPORTER_1"/>
    <property type="match status" value="1"/>
</dbReference>
<dbReference type="InterPro" id="IPR013563">
    <property type="entry name" value="Oligopep_ABC_C"/>
</dbReference>
<dbReference type="PANTHER" id="PTHR43297:SF2">
    <property type="entry name" value="DIPEPTIDE TRANSPORT ATP-BINDING PROTEIN DPPD"/>
    <property type="match status" value="1"/>
</dbReference>
<dbReference type="AlphaFoldDB" id="A0A7G9G4F7"/>
<dbReference type="CDD" id="cd03257">
    <property type="entry name" value="ABC_NikE_OppD_transporters"/>
    <property type="match status" value="1"/>
</dbReference>
<protein>
    <submittedName>
        <fullName evidence="9">ABC transporter ATP-binding protein</fullName>
    </submittedName>
</protein>
<keyword evidence="10" id="KW-1185">Reference proteome</keyword>
<keyword evidence="5" id="KW-0547">Nucleotide-binding</keyword>
<dbReference type="FunFam" id="3.40.50.300:FF:000016">
    <property type="entry name" value="Oligopeptide ABC transporter ATP-binding component"/>
    <property type="match status" value="1"/>
</dbReference>
<gene>
    <name evidence="9" type="ORF">H9Q78_00510</name>
</gene>
<keyword evidence="7" id="KW-0472">Membrane</keyword>
<dbReference type="Pfam" id="PF00005">
    <property type="entry name" value="ABC_tran"/>
    <property type="match status" value="1"/>
</dbReference>
<dbReference type="GO" id="GO:0005524">
    <property type="term" value="F:ATP binding"/>
    <property type="evidence" value="ECO:0007669"/>
    <property type="project" value="UniProtKB-KW"/>
</dbReference>
<dbReference type="SMART" id="SM00382">
    <property type="entry name" value="AAA"/>
    <property type="match status" value="1"/>
</dbReference>
<comment type="subcellular location">
    <subcellularLocation>
        <location evidence="1">Cell membrane</location>
        <topology evidence="1">Peripheral membrane protein</topology>
    </subcellularLocation>
</comment>
<sequence>MKEEQILLQVEDLQVSFDTYAGEVKAVRGVSFEVHEGETLAIVGESGSGKSVTAQAVMRLTPDDQIQYKSGRIRFEDTEILEVSQKEMEKIRGVKIGMILQDPLTSLNPTMLVGKQIAEGLIKHQHLDKTEAIKRSVEMLKMVGIPNAEQRACQYPHEFSGGMRQRVSIAIALACNPRLLIADEPTTALDVTIQAQILELMKDLQKRLGTSIILITHDLGIVADMAENIVIMYAGRLVEKGSCKDVFYRPGHPYTWGLLESVPKIDQASKEELDSIPGTPPDLHSDIKGCPFKSRCKYAMKICYEQAPEAFELGEKHTASCWLYHENAPEVKNPITNRECKSDE</sequence>
<name>A0A7G9G4F7_9FIRM</name>
<dbReference type="Proteomes" id="UP000515823">
    <property type="component" value="Chromosome"/>
</dbReference>
<accession>A0A7G9G4F7</accession>
<dbReference type="InterPro" id="IPR050388">
    <property type="entry name" value="ABC_Ni/Peptide_Import"/>
</dbReference>
<feature type="domain" description="ABC transporter" evidence="8">
    <location>
        <begin position="8"/>
        <end position="259"/>
    </location>
</feature>
<evidence type="ECO:0000256" key="2">
    <source>
        <dbReference type="ARBA" id="ARBA00005417"/>
    </source>
</evidence>
<reference evidence="9 10" key="1">
    <citation type="submission" date="2020-08" db="EMBL/GenBank/DDBJ databases">
        <authorList>
            <person name="Liu C."/>
            <person name="Sun Q."/>
        </authorList>
    </citation>
    <scope>NUCLEOTIDE SEQUENCE [LARGE SCALE GENOMIC DNA]</scope>
    <source>
        <strain evidence="9 10">NSJ-38</strain>
    </source>
</reference>
<dbReference type="InterPro" id="IPR027417">
    <property type="entry name" value="P-loop_NTPase"/>
</dbReference>
<dbReference type="Gene3D" id="3.40.50.300">
    <property type="entry name" value="P-loop containing nucleotide triphosphate hydrolases"/>
    <property type="match status" value="1"/>
</dbReference>
<evidence type="ECO:0000256" key="6">
    <source>
        <dbReference type="ARBA" id="ARBA00022840"/>
    </source>
</evidence>
<evidence type="ECO:0000256" key="4">
    <source>
        <dbReference type="ARBA" id="ARBA00022475"/>
    </source>
</evidence>
<evidence type="ECO:0000256" key="7">
    <source>
        <dbReference type="ARBA" id="ARBA00023136"/>
    </source>
</evidence>
<evidence type="ECO:0000256" key="1">
    <source>
        <dbReference type="ARBA" id="ARBA00004202"/>
    </source>
</evidence>
<dbReference type="EMBL" id="CP060634">
    <property type="protein sequence ID" value="QNM05689.1"/>
    <property type="molecule type" value="Genomic_DNA"/>
</dbReference>
<organism evidence="9 10">
    <name type="scientific">Qiania dongpingensis</name>
    <dbReference type="NCBI Taxonomy" id="2763669"/>
    <lineage>
        <taxon>Bacteria</taxon>
        <taxon>Bacillati</taxon>
        <taxon>Bacillota</taxon>
        <taxon>Clostridia</taxon>
        <taxon>Lachnospirales</taxon>
        <taxon>Lachnospiraceae</taxon>
        <taxon>Qiania</taxon>
    </lineage>
</organism>
<dbReference type="InterPro" id="IPR003439">
    <property type="entry name" value="ABC_transporter-like_ATP-bd"/>
</dbReference>
<dbReference type="PROSITE" id="PS50893">
    <property type="entry name" value="ABC_TRANSPORTER_2"/>
    <property type="match status" value="1"/>
</dbReference>
<dbReference type="InterPro" id="IPR017871">
    <property type="entry name" value="ABC_transporter-like_CS"/>
</dbReference>
<evidence type="ECO:0000313" key="9">
    <source>
        <dbReference type="EMBL" id="QNM05689.1"/>
    </source>
</evidence>